<accession>A0AAD5GDF3</accession>
<name>A0AAD5GDF3_AMBAR</name>
<dbReference type="AlphaFoldDB" id="A0AAD5GDF3"/>
<dbReference type="EMBL" id="JAMZMK010009298">
    <property type="protein sequence ID" value="KAI7736361.1"/>
    <property type="molecule type" value="Genomic_DNA"/>
</dbReference>
<protein>
    <submittedName>
        <fullName evidence="1">Uncharacterized protein</fullName>
    </submittedName>
</protein>
<evidence type="ECO:0000313" key="2">
    <source>
        <dbReference type="Proteomes" id="UP001206925"/>
    </source>
</evidence>
<dbReference type="Proteomes" id="UP001206925">
    <property type="component" value="Unassembled WGS sequence"/>
</dbReference>
<organism evidence="1 2">
    <name type="scientific">Ambrosia artemisiifolia</name>
    <name type="common">Common ragweed</name>
    <dbReference type="NCBI Taxonomy" id="4212"/>
    <lineage>
        <taxon>Eukaryota</taxon>
        <taxon>Viridiplantae</taxon>
        <taxon>Streptophyta</taxon>
        <taxon>Embryophyta</taxon>
        <taxon>Tracheophyta</taxon>
        <taxon>Spermatophyta</taxon>
        <taxon>Magnoliopsida</taxon>
        <taxon>eudicotyledons</taxon>
        <taxon>Gunneridae</taxon>
        <taxon>Pentapetalae</taxon>
        <taxon>asterids</taxon>
        <taxon>campanulids</taxon>
        <taxon>Asterales</taxon>
        <taxon>Asteraceae</taxon>
        <taxon>Asteroideae</taxon>
        <taxon>Heliantheae alliance</taxon>
        <taxon>Heliantheae</taxon>
        <taxon>Ambrosia</taxon>
    </lineage>
</organism>
<gene>
    <name evidence="1" type="ORF">M8C21_028134</name>
</gene>
<keyword evidence="2" id="KW-1185">Reference proteome</keyword>
<evidence type="ECO:0000313" key="1">
    <source>
        <dbReference type="EMBL" id="KAI7736361.1"/>
    </source>
</evidence>
<reference evidence="1" key="1">
    <citation type="submission" date="2022-06" db="EMBL/GenBank/DDBJ databases">
        <title>Uncovering the hologenomic basis of an extraordinary plant invasion.</title>
        <authorList>
            <person name="Bieker V.C."/>
            <person name="Martin M.D."/>
            <person name="Gilbert T."/>
            <person name="Hodgins K."/>
            <person name="Battlay P."/>
            <person name="Petersen B."/>
            <person name="Wilson J."/>
        </authorList>
    </citation>
    <scope>NUCLEOTIDE SEQUENCE</scope>
    <source>
        <strain evidence="1">AA19_3_7</strain>
        <tissue evidence="1">Leaf</tissue>
    </source>
</reference>
<comment type="caution">
    <text evidence="1">The sequence shown here is derived from an EMBL/GenBank/DDBJ whole genome shotgun (WGS) entry which is preliminary data.</text>
</comment>
<sequence>MMTRGLVRDSVDRPRAALELNQIKNLEHCLPYFNNPFKDDEIEQSTIVDIAYPIQGRPVVCSFDLIGSWISLCYEDPDMAGVTLWYNAQGMYTLPKCC</sequence>
<proteinExistence type="predicted"/>